<dbReference type="EMBL" id="MTYJ01000089">
    <property type="protein sequence ID" value="OQV15418.1"/>
    <property type="molecule type" value="Genomic_DNA"/>
</dbReference>
<dbReference type="InterPro" id="IPR015943">
    <property type="entry name" value="WD40/YVTN_repeat-like_dom_sf"/>
</dbReference>
<keyword evidence="3" id="KW-1003">Cell membrane</keyword>
<organism evidence="15 16">
    <name type="scientific">Hypsibius exemplaris</name>
    <name type="common">Freshwater tardigrade</name>
    <dbReference type="NCBI Taxonomy" id="2072580"/>
    <lineage>
        <taxon>Eukaryota</taxon>
        <taxon>Metazoa</taxon>
        <taxon>Ecdysozoa</taxon>
        <taxon>Tardigrada</taxon>
        <taxon>Eutardigrada</taxon>
        <taxon>Parachela</taxon>
        <taxon>Hypsibioidea</taxon>
        <taxon>Hypsibiidae</taxon>
        <taxon>Hypsibius</taxon>
    </lineage>
</organism>
<dbReference type="GO" id="GO:0005634">
    <property type="term" value="C:nucleus"/>
    <property type="evidence" value="ECO:0007669"/>
    <property type="project" value="UniProtKB-SubCell"/>
</dbReference>
<evidence type="ECO:0000313" key="16">
    <source>
        <dbReference type="Proteomes" id="UP000192578"/>
    </source>
</evidence>
<evidence type="ECO:0000256" key="5">
    <source>
        <dbReference type="ARBA" id="ARBA00022989"/>
    </source>
</evidence>
<feature type="compositionally biased region" description="Acidic residues" evidence="11">
    <location>
        <begin position="439"/>
        <end position="448"/>
    </location>
</feature>
<feature type="region of interest" description="Disordered" evidence="11">
    <location>
        <begin position="433"/>
        <end position="461"/>
    </location>
</feature>
<evidence type="ECO:0000256" key="7">
    <source>
        <dbReference type="ARBA" id="ARBA00023157"/>
    </source>
</evidence>
<dbReference type="OrthoDB" id="5062115at2759"/>
<dbReference type="HAMAP" id="MF_03056">
    <property type="entry name" value="TRM82"/>
    <property type="match status" value="1"/>
</dbReference>
<dbReference type="PROSITE" id="PS51465">
    <property type="entry name" value="KAZAL_2"/>
    <property type="match status" value="1"/>
</dbReference>
<feature type="transmembrane region" description="Helical" evidence="12">
    <location>
        <begin position="1104"/>
        <end position="1129"/>
    </location>
</feature>
<comment type="similarity">
    <text evidence="2">Belongs to the organo anion transporter (TC 2.A.60) family.</text>
</comment>
<keyword evidence="16" id="KW-1185">Reference proteome</keyword>
<dbReference type="GO" id="GO:0106004">
    <property type="term" value="P:tRNA (guanine-N7)-methylation"/>
    <property type="evidence" value="ECO:0007669"/>
    <property type="project" value="UniProtKB-UniRule"/>
</dbReference>
<keyword evidence="5 12" id="KW-1133">Transmembrane helix</keyword>
<dbReference type="CDD" id="cd17336">
    <property type="entry name" value="MFS_SLCO_OATP"/>
    <property type="match status" value="1"/>
</dbReference>
<dbReference type="SUPFAM" id="SSF50978">
    <property type="entry name" value="WD40 repeat-like"/>
    <property type="match status" value="1"/>
</dbReference>
<feature type="transmembrane region" description="Helical" evidence="12">
    <location>
        <begin position="735"/>
        <end position="761"/>
    </location>
</feature>
<dbReference type="InterPro" id="IPR036259">
    <property type="entry name" value="MFS_trans_sf"/>
</dbReference>
<keyword evidence="10" id="KW-0677">Repeat</keyword>
<dbReference type="Gene3D" id="2.130.10.10">
    <property type="entry name" value="YVTN repeat-like/Quinoprotein amine dehydrogenase"/>
    <property type="match status" value="1"/>
</dbReference>
<evidence type="ECO:0000256" key="9">
    <source>
        <dbReference type="ARBA" id="ARBA00093542"/>
    </source>
</evidence>
<dbReference type="SUPFAM" id="SSF103473">
    <property type="entry name" value="MFS general substrate transporter"/>
    <property type="match status" value="2"/>
</dbReference>
<dbReference type="SMART" id="SM00320">
    <property type="entry name" value="WD40"/>
    <property type="match status" value="3"/>
</dbReference>
<feature type="domain" description="Kazal-like" evidence="14">
    <location>
        <begin position="974"/>
        <end position="1032"/>
    </location>
</feature>
<keyword evidence="7" id="KW-1015">Disulfide bond</keyword>
<gene>
    <name evidence="15" type="ORF">BV898_10426</name>
</gene>
<comment type="subunit">
    <text evidence="9">Forms a heterodimer with the catalytic subunit Mettl1. Interacts with mei-P26 and weakly interacts with bgcn; required for the function or formation of the mei-P26-bgcn-bam-sxl complex. Interacts with nanos; may be involved in mei-P26-dependent derepression of the BMP signaling pathway. Interacts with Myc; the interaction may be mediated by mei-P26 and may be involved in the regulation of ribosome biogenesis.</text>
</comment>
<dbReference type="InterPro" id="IPR002350">
    <property type="entry name" value="Kazal_dom"/>
</dbReference>
<evidence type="ECO:0000256" key="3">
    <source>
        <dbReference type="ARBA" id="ARBA00022475"/>
    </source>
</evidence>
<feature type="transmembrane region" description="Helical" evidence="12">
    <location>
        <begin position="698"/>
        <end position="723"/>
    </location>
</feature>
<evidence type="ECO:0000256" key="8">
    <source>
        <dbReference type="ARBA" id="ARBA00093337"/>
    </source>
</evidence>
<evidence type="ECO:0000313" key="15">
    <source>
        <dbReference type="EMBL" id="OQV15418.1"/>
    </source>
</evidence>
<feature type="transmembrane region" description="Helical" evidence="12">
    <location>
        <begin position="930"/>
        <end position="947"/>
    </location>
</feature>
<dbReference type="NCBIfam" id="TIGR00805">
    <property type="entry name" value="oat"/>
    <property type="match status" value="1"/>
</dbReference>
<dbReference type="UniPathway" id="UPA00989"/>
<name>A0A1W0WJL9_HYPEX</name>
<keyword evidence="4 12" id="KW-0812">Transmembrane</keyword>
<comment type="subcellular location">
    <subcellularLocation>
        <location evidence="1">Cell membrane</location>
        <topology evidence="1">Multi-pass membrane protein</topology>
    </subcellularLocation>
    <subcellularLocation>
        <location evidence="10">Nucleus</location>
    </subcellularLocation>
</comment>
<dbReference type="InterPro" id="IPR001680">
    <property type="entry name" value="WD40_rpt"/>
</dbReference>
<dbReference type="Pfam" id="PF00400">
    <property type="entry name" value="WD40"/>
    <property type="match status" value="1"/>
</dbReference>
<accession>A0A1W0WJL9</accession>
<evidence type="ECO:0000256" key="10">
    <source>
        <dbReference type="HAMAP-Rule" id="MF_03056"/>
    </source>
</evidence>
<evidence type="ECO:0000256" key="4">
    <source>
        <dbReference type="ARBA" id="ARBA00022692"/>
    </source>
</evidence>
<comment type="pathway">
    <text evidence="10">tRNA modification; N(7)-methylguanine-tRNA biosynthesis.</text>
</comment>
<feature type="signal peptide" evidence="13">
    <location>
        <begin position="1"/>
        <end position="15"/>
    </location>
</feature>
<dbReference type="PANTHER" id="PTHR11388:SF76">
    <property type="entry name" value="SOLUTE CARRIER ORGANIC ANION TRANSPORTER FAMILY MEMBER"/>
    <property type="match status" value="1"/>
</dbReference>
<reference evidence="16" key="1">
    <citation type="submission" date="2017-01" db="EMBL/GenBank/DDBJ databases">
        <title>Comparative genomics of anhydrobiosis in the tardigrade Hypsibius dujardini.</title>
        <authorList>
            <person name="Yoshida Y."/>
            <person name="Koutsovoulos G."/>
            <person name="Laetsch D."/>
            <person name="Stevens L."/>
            <person name="Kumar S."/>
            <person name="Horikawa D."/>
            <person name="Ishino K."/>
            <person name="Komine S."/>
            <person name="Tomita M."/>
            <person name="Blaxter M."/>
            <person name="Arakawa K."/>
        </authorList>
    </citation>
    <scope>NUCLEOTIDE SEQUENCE [LARGE SCALE GENOMIC DNA]</scope>
    <source>
        <strain evidence="16">Z151</strain>
    </source>
</reference>
<feature type="compositionally biased region" description="Basic and acidic residues" evidence="11">
    <location>
        <begin position="451"/>
        <end position="461"/>
    </location>
</feature>
<feature type="transmembrane region" description="Helical" evidence="12">
    <location>
        <begin position="781"/>
        <end position="801"/>
    </location>
</feature>
<comment type="function">
    <text evidence="8">Required for the Mettl1-dependent formation of N(7)-methylguanine at position 46 (m7G46) in tRNA. In the Mettl1-wuho methyltransferase complex, it is required to stabilize and induce conformational changes of the catalytic subunit. Required for binding of nanos mRNA and repression of translation by the mei-P26-bgcn-bam-sxl complex. May cooperate with mei-P26 and nanos to derepress the BMP signaling pathway. May cooperate with mei-P26 to suppress expression of a subset of microRNAs. May cooperate with mei-P26 to regulate bam expression levels in germline cells during gametogenesis. Required to promote mitosis to meiosis transition during gametogenesis. May regulate germline cell division in part by regulating ribosome biogenesis.</text>
</comment>
<proteinExistence type="inferred from homology"/>
<feature type="transmembrane region" description="Helical" evidence="12">
    <location>
        <begin position="1068"/>
        <end position="1092"/>
    </location>
</feature>
<keyword evidence="10" id="KW-0539">Nucleus</keyword>
<dbReference type="Gene3D" id="1.20.1250.20">
    <property type="entry name" value="MFS general substrate transporter like domains"/>
    <property type="match status" value="1"/>
</dbReference>
<sequence length="1252" mass="134692">MHLSVSGAVVVVALADKLIVGTNDSLRATSEVNSPASVASTSPLASVIVVKRDDYAAEDLAEPSAEEFPLATENAPGAASKPKSKLAAPHNVGLAANRPDILNAKWFSAVAVSPSGTFVAAADNLKTLFVFKVSDGNGTLSGKPELVLKQKLAKRSMALTFSADEKTIIVADKLGDAYRFAVVDEPGTEPNLPILGHISVLTDVLLSPDQKFILTADCDEKVRVSHYPLADDIQSFCLGHTRFVTKLLIPTHDHSVVLSGSGDGTIRAFNYLSGDEIGSVSLTNSTKPAESHSAMNGVVALAYHAPSQTVVASLSELNEILGYKIQFTTSPDGQPADVKFYPAFSLPLPSAVLSFGFLSICDTLIVLQRDSTHPLTIISGFSAAVKQPNAELAKAERNSLTEVLLSELGELQKRPEGLDGLFREPFADLFSPTSRQPVAEDEADDAADGSENGRSKKAKSDGKNGMLLTLSNFAGSVAGFSFSCEAPDYDEVRNFLLHRVMQSPTSPSTGSLSQQTVEDVFTKVSRRNLDGFKDGWVGRREGPGFGKVWEQMRSLGILTRMAAEVQPHDRMSHSYTSSMIPSIEKRFGFSSKATGIILSMNDVTHVSLSLITAHFGGSGHRPRWISFGCFLLGLSLILHAAPEIFFPLKAITSKFSSASTATAGNELLCSAKRAATWNASSDIQADMCTDKDSHIGPLVVFGVSHLMMGAGSTTLMILGLPFIDDNSDKQNTPIYFAISFSARIFGPVLGFILGSYCNSIFLDWTDPGFSQTDPRWISAWYLGYLFTGMGLCIFALTMGCFPASIPRPAKKTTTDCQPTHKNPKPSIKQSEISLAESSEKAVTWQDLPRNLKRLLVNGAFMCRACSQMLEGLVIAGYMSFLPKFIGQQFKVSPSEASLAGGVPSVLAVALGVVCGGFLIRRFRPEPRHIALGLTLAACLMSSTYYGVIGLGCEKTTIYGFGSDEQTRTERAQLAVRNASCPSAQSCGCPETEFRPVCHRASGINYYSACHAGCRTALHFNGSKRYHDCSCVTEVATSPLESRSNSTKEVVDADQILVGGLCPKKCPNLYIFIAVMFIALFATGLPLSGSFMVQYRIVDPDLKSLATGFSTLLMSAFGFLPGPILAGAIVDSTCKLWQVKSCGEKGFCLIYDTDDLRWKLHLVIGSVKLVQALLDILMTWKVWDVKFEKQEVEPVSGVTSLPSSRASSPMPPQPAVLAGLESISHDGTILSRTFDDRLSRMLSDEDEETASKV</sequence>
<comment type="function">
    <text evidence="10">Required for the formation of N(7)-methylguanine at position 46 (m7G46) in tRNA. In the complex, it is required to stabilize and induce conformational changes of the catalytic subunit.</text>
</comment>
<dbReference type="GO" id="GO:0015347">
    <property type="term" value="F:sodium-independent organic anion transmembrane transporter activity"/>
    <property type="evidence" value="ECO:0007669"/>
    <property type="project" value="TreeGrafter"/>
</dbReference>
<dbReference type="InterPro" id="IPR004156">
    <property type="entry name" value="OATP"/>
</dbReference>
<keyword evidence="10" id="KW-0819">tRNA processing</keyword>
<dbReference type="GO" id="GO:0043252">
    <property type="term" value="P:sodium-independent organic anion transport"/>
    <property type="evidence" value="ECO:0007669"/>
    <property type="project" value="TreeGrafter"/>
</dbReference>
<feature type="chain" id="PRO_5012325526" description="tRNA (guanine-N(7)-)-methyltransferase non-catalytic subunit" evidence="13">
    <location>
        <begin position="16"/>
        <end position="1252"/>
    </location>
</feature>
<keyword evidence="10" id="KW-0853">WD repeat</keyword>
<comment type="similarity">
    <text evidence="10">Belongs to the WD repeat TRM82 family.</text>
</comment>
<evidence type="ECO:0000256" key="2">
    <source>
        <dbReference type="ARBA" id="ARBA00009657"/>
    </source>
</evidence>
<keyword evidence="6 12" id="KW-0472">Membrane</keyword>
<protein>
    <recommendedName>
        <fullName evidence="10">tRNA (guanine-N(7)-)-methyltransferase non-catalytic subunit</fullName>
    </recommendedName>
    <alternativeName>
        <fullName evidence="10">WD repeat-containing protein 4 homolog</fullName>
    </alternativeName>
</protein>
<feature type="transmembrane region" description="Helical" evidence="12">
    <location>
        <begin position="898"/>
        <end position="918"/>
    </location>
</feature>
<comment type="caution">
    <text evidence="15">The sequence shown here is derived from an EMBL/GenBank/DDBJ whole genome shotgun (WGS) entry which is preliminary data.</text>
</comment>
<dbReference type="AlphaFoldDB" id="A0A1W0WJL9"/>
<evidence type="ECO:0000256" key="1">
    <source>
        <dbReference type="ARBA" id="ARBA00004651"/>
    </source>
</evidence>
<dbReference type="GO" id="GO:0016323">
    <property type="term" value="C:basolateral plasma membrane"/>
    <property type="evidence" value="ECO:0007669"/>
    <property type="project" value="TreeGrafter"/>
</dbReference>
<evidence type="ECO:0000256" key="12">
    <source>
        <dbReference type="SAM" id="Phobius"/>
    </source>
</evidence>
<evidence type="ECO:0000256" key="11">
    <source>
        <dbReference type="SAM" id="MobiDB-lite"/>
    </source>
</evidence>
<evidence type="ECO:0000259" key="14">
    <source>
        <dbReference type="PROSITE" id="PS51465"/>
    </source>
</evidence>
<dbReference type="InterPro" id="IPR036322">
    <property type="entry name" value="WD40_repeat_dom_sf"/>
</dbReference>
<dbReference type="Pfam" id="PF03137">
    <property type="entry name" value="OATP"/>
    <property type="match status" value="1"/>
</dbReference>
<dbReference type="Proteomes" id="UP000192578">
    <property type="component" value="Unassembled WGS sequence"/>
</dbReference>
<dbReference type="InterPro" id="IPR028884">
    <property type="entry name" value="Trm82"/>
</dbReference>
<evidence type="ECO:0000256" key="13">
    <source>
        <dbReference type="SAM" id="SignalP"/>
    </source>
</evidence>
<dbReference type="PANTHER" id="PTHR11388">
    <property type="entry name" value="ORGANIC ANION TRANSPORTER"/>
    <property type="match status" value="1"/>
</dbReference>
<evidence type="ECO:0000256" key="6">
    <source>
        <dbReference type="ARBA" id="ARBA00023136"/>
    </source>
</evidence>
<keyword evidence="13" id="KW-0732">Signal</keyword>